<feature type="transmembrane region" description="Helical" evidence="1">
    <location>
        <begin position="434"/>
        <end position="457"/>
    </location>
</feature>
<keyword evidence="1" id="KW-1133">Transmembrane helix</keyword>
<evidence type="ECO:0000313" key="2">
    <source>
        <dbReference type="EMBL" id="MCM2674142.1"/>
    </source>
</evidence>
<protein>
    <submittedName>
        <fullName evidence="2">Uncharacterized protein</fullName>
    </submittedName>
</protein>
<evidence type="ECO:0000313" key="3">
    <source>
        <dbReference type="Proteomes" id="UP001203665"/>
    </source>
</evidence>
<dbReference type="EMBL" id="JAMQJY010000001">
    <property type="protein sequence ID" value="MCM2674142.1"/>
    <property type="molecule type" value="Genomic_DNA"/>
</dbReference>
<comment type="caution">
    <text evidence="2">The sequence shown here is derived from an EMBL/GenBank/DDBJ whole genome shotgun (WGS) entry which is preliminary data.</text>
</comment>
<dbReference type="RefSeq" id="WP_251603181.1">
    <property type="nucleotide sequence ID" value="NZ_JAMQJY010000001.1"/>
</dbReference>
<reference evidence="2" key="1">
    <citation type="submission" date="2022-06" db="EMBL/GenBank/DDBJ databases">
        <title>Alkalicoccobacillus porphyridii sp. nov., isolated from a marine red alga, Porphyridium purpureum and reclassification of Shouchella plakortidis and Shouchella gibsonii as Alkalicoccobacillus plakortidis comb. nov. and Alkalicoccobacillus gibsonii comb. nov.</title>
        <authorList>
            <person name="Kim K.H."/>
            <person name="Lee J.K."/>
            <person name="Han D.M."/>
            <person name="Baek J.H."/>
            <person name="Jeon C.O."/>
        </authorList>
    </citation>
    <scope>NUCLEOTIDE SEQUENCE</scope>
    <source>
        <strain evidence="2">DSM 19153</strain>
    </source>
</reference>
<keyword evidence="1" id="KW-0472">Membrane</keyword>
<keyword evidence="3" id="KW-1185">Reference proteome</keyword>
<proteinExistence type="predicted"/>
<accession>A0ABT0XG18</accession>
<gene>
    <name evidence="2" type="ORF">NDM98_00480</name>
</gene>
<feature type="transmembrane region" description="Helical" evidence="1">
    <location>
        <begin position="12"/>
        <end position="37"/>
    </location>
</feature>
<dbReference type="Proteomes" id="UP001203665">
    <property type="component" value="Unassembled WGS sequence"/>
</dbReference>
<sequence length="543" mass="61850">MRQLKPQKGKSIVIPLGGILVMIPVIIISVILIIGLVQYNPNLEQADALMEEAQLSQQQAESIDQYFLLPNGHALSVSYEHEEMMLHEIDPKTSALIHSEKLDTDIFNRLFTSYQQDGLVLITKAAKDHRLLAYYYESGQGLVTLDIPETKVDGFLENHVLVSGNSIYITGLDDSNTHLAFMINDTTFENIPLMDDERIVDLVEVGFYKIGSFKNLQPALELTLYDRSSYIMSLSDNVDERFLVSASNSQWETEQKLWSHYYQSGDAAMRLDGEKFAQFDLLTGRYINDIETPQLIYYPELFQLGEDQTLALGRETVNETAPMIGYLYNRSGEKLQADLTPQLQEVTSQILFTEPVFSAQLVDDNLYLSSSDQASVINIKEQKINYVTDFTFQQTFSNVAYEKEKQAEQLINEGSTFSLDKVVPYVKDDEAVQVMGIFMVIWIAVPLAIILIITHLMKRKSRKIQKIYDNGGVVVQATILQLRQTGLFINEQPQVLMRVQFVHLNKKMEQEIKKVVNLISPPKPGDTIELLYDPRNEKVYVID</sequence>
<name>A0ABT0XG18_9BACI</name>
<evidence type="ECO:0000256" key="1">
    <source>
        <dbReference type="SAM" id="Phobius"/>
    </source>
</evidence>
<keyword evidence="1" id="KW-0812">Transmembrane</keyword>
<organism evidence="2 3">
    <name type="scientific">Alkalicoccobacillus plakortidis</name>
    <dbReference type="NCBI Taxonomy" id="444060"/>
    <lineage>
        <taxon>Bacteria</taxon>
        <taxon>Bacillati</taxon>
        <taxon>Bacillota</taxon>
        <taxon>Bacilli</taxon>
        <taxon>Bacillales</taxon>
        <taxon>Bacillaceae</taxon>
        <taxon>Alkalicoccobacillus</taxon>
    </lineage>
</organism>